<evidence type="ECO:0000259" key="1">
    <source>
        <dbReference type="PROSITE" id="PS50943"/>
    </source>
</evidence>
<dbReference type="EMBL" id="BAAAYV010000002">
    <property type="protein sequence ID" value="GAA3645205.1"/>
    <property type="molecule type" value="Genomic_DNA"/>
</dbReference>
<protein>
    <submittedName>
        <fullName evidence="2">Helix-turn-helix transcriptional regulator</fullName>
    </submittedName>
</protein>
<evidence type="ECO:0000313" key="2">
    <source>
        <dbReference type="EMBL" id="GAA3645205.1"/>
    </source>
</evidence>
<comment type="caution">
    <text evidence="2">The sequence shown here is derived from an EMBL/GenBank/DDBJ whole genome shotgun (WGS) entry which is preliminary data.</text>
</comment>
<dbReference type="Pfam" id="PF17765">
    <property type="entry name" value="MLTR_LBD"/>
    <property type="match status" value="1"/>
</dbReference>
<feature type="domain" description="HTH cro/C1-type" evidence="1">
    <location>
        <begin position="28"/>
        <end position="81"/>
    </location>
</feature>
<dbReference type="RefSeq" id="WP_221857724.1">
    <property type="nucleotide sequence ID" value="NZ_BAAAYV010000002.1"/>
</dbReference>
<dbReference type="PANTHER" id="PTHR35010">
    <property type="entry name" value="BLL4672 PROTEIN-RELATED"/>
    <property type="match status" value="1"/>
</dbReference>
<dbReference type="Gene3D" id="1.10.260.40">
    <property type="entry name" value="lambda repressor-like DNA-binding domains"/>
    <property type="match status" value="1"/>
</dbReference>
<dbReference type="Gene3D" id="3.30.450.180">
    <property type="match status" value="1"/>
</dbReference>
<dbReference type="PANTHER" id="PTHR35010:SF2">
    <property type="entry name" value="BLL4672 PROTEIN"/>
    <property type="match status" value="1"/>
</dbReference>
<dbReference type="InterPro" id="IPR001387">
    <property type="entry name" value="Cro/C1-type_HTH"/>
</dbReference>
<dbReference type="SUPFAM" id="SSF47413">
    <property type="entry name" value="lambda repressor-like DNA-binding domains"/>
    <property type="match status" value="1"/>
</dbReference>
<name>A0ABP7B0L4_9MICO</name>
<dbReference type="PROSITE" id="PS50943">
    <property type="entry name" value="HTH_CROC1"/>
    <property type="match status" value="1"/>
</dbReference>
<dbReference type="InterPro" id="IPR041413">
    <property type="entry name" value="MLTR_LBD"/>
</dbReference>
<sequence>MERSELADFLRRRRAELQPGDVGLSGGARRRAPGLRREEVAQLTGMSVDYYTRLEQARGPQPSPQMLQALARALRLSGDERDYLFRVAGHPAPDRFDAGTHVAPALLRVLDRLDDTPAVILSSLGETLVSNRLGTALFGDHSARTGWARSDVYRWFVTPGSREVYPEADRPRHARALVSNLRVAYGAMGERSRAGELVRLLRQRSEEFATIWDRHEVARRYEDHKVLVHPELGDVEVDCQVLFTEDQSQVLLVLTAPPRSEGWEKLRLLSVLGEQRFSATDRATRVR</sequence>
<dbReference type="Pfam" id="PF13560">
    <property type="entry name" value="HTH_31"/>
    <property type="match status" value="1"/>
</dbReference>
<organism evidence="2 3">
    <name type="scientific">Microbacterium marinilacus</name>
    <dbReference type="NCBI Taxonomy" id="415209"/>
    <lineage>
        <taxon>Bacteria</taxon>
        <taxon>Bacillati</taxon>
        <taxon>Actinomycetota</taxon>
        <taxon>Actinomycetes</taxon>
        <taxon>Micrococcales</taxon>
        <taxon>Microbacteriaceae</taxon>
        <taxon>Microbacterium</taxon>
    </lineage>
</organism>
<gene>
    <name evidence="2" type="ORF">GCM10022202_00500</name>
</gene>
<keyword evidence="3" id="KW-1185">Reference proteome</keyword>
<reference evidence="3" key="1">
    <citation type="journal article" date="2019" name="Int. J. Syst. Evol. Microbiol.">
        <title>The Global Catalogue of Microorganisms (GCM) 10K type strain sequencing project: providing services to taxonomists for standard genome sequencing and annotation.</title>
        <authorList>
            <consortium name="The Broad Institute Genomics Platform"/>
            <consortium name="The Broad Institute Genome Sequencing Center for Infectious Disease"/>
            <person name="Wu L."/>
            <person name="Ma J."/>
        </authorList>
    </citation>
    <scope>NUCLEOTIDE SEQUENCE [LARGE SCALE GENOMIC DNA]</scope>
    <source>
        <strain evidence="3">JCM 16546</strain>
    </source>
</reference>
<evidence type="ECO:0000313" key="3">
    <source>
        <dbReference type="Proteomes" id="UP001410795"/>
    </source>
</evidence>
<accession>A0ABP7B0L4</accession>
<dbReference type="SMART" id="SM00530">
    <property type="entry name" value="HTH_XRE"/>
    <property type="match status" value="1"/>
</dbReference>
<dbReference type="Proteomes" id="UP001410795">
    <property type="component" value="Unassembled WGS sequence"/>
</dbReference>
<proteinExistence type="predicted"/>
<dbReference type="CDD" id="cd00093">
    <property type="entry name" value="HTH_XRE"/>
    <property type="match status" value="1"/>
</dbReference>
<dbReference type="InterPro" id="IPR010982">
    <property type="entry name" value="Lambda_DNA-bd_dom_sf"/>
</dbReference>